<dbReference type="AlphaFoldDB" id="A0A919NGH3"/>
<dbReference type="Proteomes" id="UP000623608">
    <property type="component" value="Unassembled WGS sequence"/>
</dbReference>
<evidence type="ECO:0000256" key="1">
    <source>
        <dbReference type="SAM" id="MobiDB-lite"/>
    </source>
</evidence>
<organism evidence="2 3">
    <name type="scientific">Paractinoplanes tereljensis</name>
    <dbReference type="NCBI Taxonomy" id="571912"/>
    <lineage>
        <taxon>Bacteria</taxon>
        <taxon>Bacillati</taxon>
        <taxon>Actinomycetota</taxon>
        <taxon>Actinomycetes</taxon>
        <taxon>Micromonosporales</taxon>
        <taxon>Micromonosporaceae</taxon>
        <taxon>Paractinoplanes</taxon>
    </lineage>
</organism>
<evidence type="ECO:0000313" key="3">
    <source>
        <dbReference type="Proteomes" id="UP000623608"/>
    </source>
</evidence>
<comment type="caution">
    <text evidence="2">The sequence shown here is derived from an EMBL/GenBank/DDBJ whole genome shotgun (WGS) entry which is preliminary data.</text>
</comment>
<accession>A0A919NGH3</accession>
<dbReference type="RefSeq" id="WP_203799091.1">
    <property type="nucleotide sequence ID" value="NZ_BOMY01000005.1"/>
</dbReference>
<sequence>MTIESLPSTPFSLPRITFGMLLGVDDFRTMLGHPRAKHLMHQAWLHGPGVIRGYEVTTAEHEVRVRPGLALDGMGRELPLRTTQCVDVADWLARGNRKLRWNSKLRLNVVATAGYLFTDPVPQPGGAVLDPLDPAASSASRYAETVTIDLVEAPKPAPDPFRQLYVLLGLAWPRPGDVGDAEAAGQARRIAKLAPGERPQALLAAFRDFAGRAVAALGPAEDWTDADAFPVAENAGLVLARVVVTSGTGGTPLLGSPDLSVRRSLLPTGVLQELLCGVGPAFPGRTSGDPADTGGPRVIRGSAEWLADRTMSVEVTADLRPGSLTRTAVAVSSVSDEGHWVVGEVSDVRYADRTITVQLPHPPRYDLVRWRVRGTGSTPVLGAGGRPLAGVDDGPAATGDDGRDAVWQMRGPQR</sequence>
<protein>
    <submittedName>
        <fullName evidence="2">Uncharacterized protein</fullName>
    </submittedName>
</protein>
<proteinExistence type="predicted"/>
<name>A0A919NGH3_9ACTN</name>
<dbReference type="EMBL" id="BOMY01000005">
    <property type="protein sequence ID" value="GIF18181.1"/>
    <property type="molecule type" value="Genomic_DNA"/>
</dbReference>
<evidence type="ECO:0000313" key="2">
    <source>
        <dbReference type="EMBL" id="GIF18181.1"/>
    </source>
</evidence>
<keyword evidence="3" id="KW-1185">Reference proteome</keyword>
<gene>
    <name evidence="2" type="ORF">Ate02nite_09110</name>
</gene>
<feature type="region of interest" description="Disordered" evidence="1">
    <location>
        <begin position="378"/>
        <end position="414"/>
    </location>
</feature>
<reference evidence="2" key="1">
    <citation type="submission" date="2021-01" db="EMBL/GenBank/DDBJ databases">
        <title>Whole genome shotgun sequence of Actinoplanes tereljensis NBRC 105297.</title>
        <authorList>
            <person name="Komaki H."/>
            <person name="Tamura T."/>
        </authorList>
    </citation>
    <scope>NUCLEOTIDE SEQUENCE</scope>
    <source>
        <strain evidence="2">NBRC 105297</strain>
    </source>
</reference>